<protein>
    <submittedName>
        <fullName evidence="1">Uncharacterized protein</fullName>
    </submittedName>
</protein>
<reference evidence="1 2" key="1">
    <citation type="submission" date="2019-03" db="EMBL/GenBank/DDBJ databases">
        <title>First draft genome of Liparis tanakae, snailfish: a comprehensive survey of snailfish specific genes.</title>
        <authorList>
            <person name="Kim W."/>
            <person name="Song I."/>
            <person name="Jeong J.-H."/>
            <person name="Kim D."/>
            <person name="Kim S."/>
            <person name="Ryu S."/>
            <person name="Song J.Y."/>
            <person name="Lee S.K."/>
        </authorList>
    </citation>
    <scope>NUCLEOTIDE SEQUENCE [LARGE SCALE GENOMIC DNA]</scope>
    <source>
        <tissue evidence="1">Muscle</tissue>
    </source>
</reference>
<dbReference type="Proteomes" id="UP000314294">
    <property type="component" value="Unassembled WGS sequence"/>
</dbReference>
<evidence type="ECO:0000313" key="2">
    <source>
        <dbReference type="Proteomes" id="UP000314294"/>
    </source>
</evidence>
<comment type="caution">
    <text evidence="1">The sequence shown here is derived from an EMBL/GenBank/DDBJ whole genome shotgun (WGS) entry which is preliminary data.</text>
</comment>
<sequence>MPESSELDGEEQWSILGPFTLSTGASLVAEAERASGASEVWMGKGWEHEEVLPKWQHQCSLKHFPWLWVAQMESPSQGRKSGLPAQLLAKACASSNFSLFGLFPAREAAMPTFPVSPS</sequence>
<accession>A0A4Z2J283</accession>
<name>A0A4Z2J283_9TELE</name>
<proteinExistence type="predicted"/>
<dbReference type="AlphaFoldDB" id="A0A4Z2J283"/>
<keyword evidence="2" id="KW-1185">Reference proteome</keyword>
<dbReference type="EMBL" id="SRLO01000026">
    <property type="protein sequence ID" value="TNN84465.1"/>
    <property type="molecule type" value="Genomic_DNA"/>
</dbReference>
<organism evidence="1 2">
    <name type="scientific">Liparis tanakae</name>
    <name type="common">Tanaka's snailfish</name>
    <dbReference type="NCBI Taxonomy" id="230148"/>
    <lineage>
        <taxon>Eukaryota</taxon>
        <taxon>Metazoa</taxon>
        <taxon>Chordata</taxon>
        <taxon>Craniata</taxon>
        <taxon>Vertebrata</taxon>
        <taxon>Euteleostomi</taxon>
        <taxon>Actinopterygii</taxon>
        <taxon>Neopterygii</taxon>
        <taxon>Teleostei</taxon>
        <taxon>Neoteleostei</taxon>
        <taxon>Acanthomorphata</taxon>
        <taxon>Eupercaria</taxon>
        <taxon>Perciformes</taxon>
        <taxon>Cottioidei</taxon>
        <taxon>Cottales</taxon>
        <taxon>Liparidae</taxon>
        <taxon>Liparis</taxon>
    </lineage>
</organism>
<evidence type="ECO:0000313" key="1">
    <source>
        <dbReference type="EMBL" id="TNN84465.1"/>
    </source>
</evidence>
<gene>
    <name evidence="1" type="ORF">EYF80_005165</name>
</gene>